<dbReference type="PROSITE" id="PS51371">
    <property type="entry name" value="CBS"/>
    <property type="match status" value="2"/>
</dbReference>
<dbReference type="GO" id="GO:0005886">
    <property type="term" value="C:plasma membrane"/>
    <property type="evidence" value="ECO:0007669"/>
    <property type="project" value="UniProtKB-SubCell"/>
</dbReference>
<accession>A0A975ARF2</accession>
<reference evidence="12 13" key="1">
    <citation type="submission" date="2021-03" db="EMBL/GenBank/DDBJ databases">
        <title>Lysobacter sp. nov. isolated from soil of gangwondo yeongwol, south Korea.</title>
        <authorList>
            <person name="Kim K.R."/>
            <person name="Kim K.H."/>
            <person name="Jeon C.O."/>
        </authorList>
    </citation>
    <scope>NUCLEOTIDE SEQUENCE [LARGE SCALE GENOMIC DNA]</scope>
    <source>
        <strain evidence="12 13">R19</strain>
    </source>
</reference>
<dbReference type="Proteomes" id="UP000639274">
    <property type="component" value="Chromosome"/>
</dbReference>
<feature type="domain" description="CBS" evidence="10">
    <location>
        <begin position="279"/>
        <end position="336"/>
    </location>
</feature>
<dbReference type="KEGG" id="lsf:I8J32_010325"/>
<sequence length="442" mass="48471">MFKLLILLLLILINGFFALSEMALMTSRKLRLKQMAETSRGARKALELAEHPDNLLSTVQIGITGIGVLAGMLGGDAIGPIIAGWLLDTWPASAEYAEKIGFATAATIITAASVIFGELIPKRLALTNSEGIAAAVALPLYYLSRFAKPIVATLGAINRGVLRLLGIKDDARADITEEEIRLLVTESHEQGVIDADERKMMNRVLNLGDRTAESLMTPRVRIAWLDAEADAEENLAVMREHGFSRYPVYRGSDSDVLGVLEVKTLLDRLGEPTPDLLVNLREPLFVSESTHALKLLEIFREEQLSLALVVDEYGDVAGLVTINDLMGAVMGRFLSTPPPEDEEFEAPVVERSDGSFLIDGALPLEELRELIGGGRLPGEEEHDFHTAAGMVIAHYGRIPHVGEHFAWNTWQIEVMDLDGPRIDKLLLQKHHVEESTGDDTAF</sequence>
<dbReference type="InterPro" id="IPR036318">
    <property type="entry name" value="FAD-bd_PCMH-like_sf"/>
</dbReference>
<dbReference type="AlphaFoldDB" id="A0A975ARF2"/>
<dbReference type="PANTHER" id="PTHR43099:SF5">
    <property type="entry name" value="HLYC_CORC FAMILY TRANSPORTER"/>
    <property type="match status" value="1"/>
</dbReference>
<dbReference type="CDD" id="cd04590">
    <property type="entry name" value="CBS_pair_CorC_HlyC_assoc"/>
    <property type="match status" value="1"/>
</dbReference>
<keyword evidence="4" id="KW-0677">Repeat</keyword>
<dbReference type="PROSITE" id="PS51846">
    <property type="entry name" value="CNNM"/>
    <property type="match status" value="1"/>
</dbReference>
<dbReference type="EMBL" id="CP071518">
    <property type="protein sequence ID" value="QSX77198.1"/>
    <property type="molecule type" value="Genomic_DNA"/>
</dbReference>
<dbReference type="Gene3D" id="3.10.580.10">
    <property type="entry name" value="CBS-domain"/>
    <property type="match status" value="1"/>
</dbReference>
<organism evidence="12 13">
    <name type="scientific">Agrilutibacter solisilvae</name>
    <dbReference type="NCBI Taxonomy" id="2763317"/>
    <lineage>
        <taxon>Bacteria</taxon>
        <taxon>Pseudomonadati</taxon>
        <taxon>Pseudomonadota</taxon>
        <taxon>Gammaproteobacteria</taxon>
        <taxon>Lysobacterales</taxon>
        <taxon>Lysobacteraceae</taxon>
        <taxon>Agrilutibacter</taxon>
    </lineage>
</organism>
<dbReference type="SMART" id="SM00116">
    <property type="entry name" value="CBS"/>
    <property type="match status" value="2"/>
</dbReference>
<evidence type="ECO:0000259" key="10">
    <source>
        <dbReference type="PROSITE" id="PS51371"/>
    </source>
</evidence>
<dbReference type="SUPFAM" id="SSF54631">
    <property type="entry name" value="CBS-domain pair"/>
    <property type="match status" value="1"/>
</dbReference>
<feature type="domain" description="CNNM transmembrane" evidence="11">
    <location>
        <begin position="1"/>
        <end position="197"/>
    </location>
</feature>
<dbReference type="InterPro" id="IPR016169">
    <property type="entry name" value="FAD-bd_PCMH_sub2"/>
</dbReference>
<feature type="domain" description="CBS" evidence="10">
    <location>
        <begin position="216"/>
        <end position="276"/>
    </location>
</feature>
<dbReference type="PANTHER" id="PTHR43099">
    <property type="entry name" value="UPF0053 PROTEIN YRKA"/>
    <property type="match status" value="1"/>
</dbReference>
<evidence type="ECO:0000256" key="1">
    <source>
        <dbReference type="ARBA" id="ARBA00004651"/>
    </source>
</evidence>
<dbReference type="Pfam" id="PF00571">
    <property type="entry name" value="CBS"/>
    <property type="match status" value="2"/>
</dbReference>
<evidence type="ECO:0000256" key="5">
    <source>
        <dbReference type="ARBA" id="ARBA00022989"/>
    </source>
</evidence>
<dbReference type="InterPro" id="IPR000644">
    <property type="entry name" value="CBS_dom"/>
</dbReference>
<comment type="subcellular location">
    <subcellularLocation>
        <location evidence="1">Cell membrane</location>
        <topology evidence="1">Multi-pass membrane protein</topology>
    </subcellularLocation>
</comment>
<evidence type="ECO:0000256" key="2">
    <source>
        <dbReference type="ARBA" id="ARBA00022475"/>
    </source>
</evidence>
<dbReference type="InterPro" id="IPR002550">
    <property type="entry name" value="CNNM"/>
</dbReference>
<dbReference type="SMART" id="SM01091">
    <property type="entry name" value="CorC_HlyC"/>
    <property type="match status" value="1"/>
</dbReference>
<proteinExistence type="predicted"/>
<dbReference type="Pfam" id="PF03471">
    <property type="entry name" value="CorC_HlyC"/>
    <property type="match status" value="1"/>
</dbReference>
<evidence type="ECO:0000259" key="11">
    <source>
        <dbReference type="PROSITE" id="PS51846"/>
    </source>
</evidence>
<dbReference type="InterPro" id="IPR005170">
    <property type="entry name" value="Transptr-assoc_dom"/>
</dbReference>
<gene>
    <name evidence="12" type="ORF">I8J32_010325</name>
</gene>
<dbReference type="Pfam" id="PF01595">
    <property type="entry name" value="CNNM"/>
    <property type="match status" value="1"/>
</dbReference>
<dbReference type="InterPro" id="IPR046342">
    <property type="entry name" value="CBS_dom_sf"/>
</dbReference>
<keyword evidence="3 9" id="KW-0812">Transmembrane</keyword>
<keyword evidence="5 9" id="KW-1133">Transmembrane helix</keyword>
<keyword evidence="13" id="KW-1185">Reference proteome</keyword>
<dbReference type="SUPFAM" id="SSF56176">
    <property type="entry name" value="FAD-binding/transporter-associated domain-like"/>
    <property type="match status" value="1"/>
</dbReference>
<dbReference type="GO" id="GO:0050660">
    <property type="term" value="F:flavin adenine dinucleotide binding"/>
    <property type="evidence" value="ECO:0007669"/>
    <property type="project" value="InterPro"/>
</dbReference>
<keyword evidence="2" id="KW-1003">Cell membrane</keyword>
<evidence type="ECO:0000313" key="12">
    <source>
        <dbReference type="EMBL" id="QSX77198.1"/>
    </source>
</evidence>
<keyword evidence="6 8" id="KW-0129">CBS domain</keyword>
<dbReference type="InterPro" id="IPR044751">
    <property type="entry name" value="Ion_transp-like_CBS"/>
</dbReference>
<evidence type="ECO:0000256" key="8">
    <source>
        <dbReference type="PROSITE-ProRule" id="PRU00703"/>
    </source>
</evidence>
<evidence type="ECO:0000256" key="6">
    <source>
        <dbReference type="ARBA" id="ARBA00023122"/>
    </source>
</evidence>
<name>A0A975ARF2_9GAMM</name>
<evidence type="ECO:0000256" key="3">
    <source>
        <dbReference type="ARBA" id="ARBA00022692"/>
    </source>
</evidence>
<dbReference type="Gene3D" id="3.30.465.10">
    <property type="match status" value="1"/>
</dbReference>
<evidence type="ECO:0000256" key="9">
    <source>
        <dbReference type="PROSITE-ProRule" id="PRU01193"/>
    </source>
</evidence>
<evidence type="ECO:0000256" key="4">
    <source>
        <dbReference type="ARBA" id="ARBA00022737"/>
    </source>
</evidence>
<evidence type="ECO:0000256" key="7">
    <source>
        <dbReference type="ARBA" id="ARBA00023136"/>
    </source>
</evidence>
<dbReference type="RefSeq" id="WP_200611759.1">
    <property type="nucleotide sequence ID" value="NZ_CP071518.1"/>
</dbReference>
<protein>
    <submittedName>
        <fullName evidence="12">HlyC/CorC family transporter</fullName>
    </submittedName>
</protein>
<keyword evidence="7 9" id="KW-0472">Membrane</keyword>
<evidence type="ECO:0000313" key="13">
    <source>
        <dbReference type="Proteomes" id="UP000639274"/>
    </source>
</evidence>
<dbReference type="InterPro" id="IPR051676">
    <property type="entry name" value="UPF0053_domain"/>
</dbReference>